<keyword evidence="1" id="KW-1133">Transmembrane helix</keyword>
<evidence type="ECO:0000313" key="2">
    <source>
        <dbReference type="EMBL" id="QHU23423.1"/>
    </source>
</evidence>
<organism evidence="2">
    <name type="scientific">viral metagenome</name>
    <dbReference type="NCBI Taxonomy" id="1070528"/>
    <lineage>
        <taxon>unclassified sequences</taxon>
        <taxon>metagenomes</taxon>
        <taxon>organismal metagenomes</taxon>
    </lineage>
</organism>
<name>A0A6C0L1J8_9ZZZZ</name>
<dbReference type="EMBL" id="MN741028">
    <property type="protein sequence ID" value="QHU23423.1"/>
    <property type="molecule type" value="Genomic_DNA"/>
</dbReference>
<reference evidence="2" key="1">
    <citation type="journal article" date="2020" name="Nature">
        <title>Giant virus diversity and host interactions through global metagenomics.</title>
        <authorList>
            <person name="Schulz F."/>
            <person name="Roux S."/>
            <person name="Paez-Espino D."/>
            <person name="Jungbluth S."/>
            <person name="Walsh D.A."/>
            <person name="Denef V.J."/>
            <person name="McMahon K.D."/>
            <person name="Konstantinidis K.T."/>
            <person name="Eloe-Fadrosh E.A."/>
            <person name="Kyrpides N.C."/>
            <person name="Woyke T."/>
        </authorList>
    </citation>
    <scope>NUCLEOTIDE SEQUENCE</scope>
    <source>
        <strain evidence="2">GVMAG-S-ERX555907-94</strain>
    </source>
</reference>
<accession>A0A6C0L1J8</accession>
<keyword evidence="1" id="KW-0472">Membrane</keyword>
<dbReference type="AlphaFoldDB" id="A0A6C0L1J8"/>
<protein>
    <submittedName>
        <fullName evidence="2">Uncharacterized protein</fullName>
    </submittedName>
</protein>
<proteinExistence type="predicted"/>
<feature type="transmembrane region" description="Helical" evidence="1">
    <location>
        <begin position="34"/>
        <end position="49"/>
    </location>
</feature>
<sequence length="50" mass="5839">MNHGLIQHLLIYIGAFGITDIVIEHYNLNKKQRLFVYVLLIIIGIDVFKK</sequence>
<evidence type="ECO:0000256" key="1">
    <source>
        <dbReference type="SAM" id="Phobius"/>
    </source>
</evidence>
<keyword evidence="1" id="KW-0812">Transmembrane</keyword>
<feature type="transmembrane region" description="Helical" evidence="1">
    <location>
        <begin position="9"/>
        <end position="28"/>
    </location>
</feature>